<comment type="catalytic activity">
    <reaction evidence="1">
        <text>ATP + protein L-histidine = ADP + protein N-phospho-L-histidine.</text>
        <dbReference type="EC" id="2.7.13.3"/>
    </reaction>
</comment>
<reference evidence="9 10" key="1">
    <citation type="submission" date="2008-06" db="EMBL/GenBank/DDBJ databases">
        <title>Complete sequence of Chloroherpeton thalassium ATCC 35110.</title>
        <authorList>
            <consortium name="US DOE Joint Genome Institute"/>
            <person name="Lucas S."/>
            <person name="Copeland A."/>
            <person name="Lapidus A."/>
            <person name="Glavina del Rio T."/>
            <person name="Dalin E."/>
            <person name="Tice H."/>
            <person name="Bruce D."/>
            <person name="Goodwin L."/>
            <person name="Pitluck S."/>
            <person name="Schmutz J."/>
            <person name="Larimer F."/>
            <person name="Land M."/>
            <person name="Hauser L."/>
            <person name="Kyrpides N."/>
            <person name="Mikhailova N."/>
            <person name="Liu Z."/>
            <person name="Li T."/>
            <person name="Zhao F."/>
            <person name="Overmann J."/>
            <person name="Bryant D.A."/>
            <person name="Richardson P."/>
        </authorList>
    </citation>
    <scope>NUCLEOTIDE SEQUENCE [LARGE SCALE GENOMIC DNA]</scope>
    <source>
        <strain evidence="10">ATCC 35110 / GB-78</strain>
    </source>
</reference>
<keyword evidence="10" id="KW-1185">Reference proteome</keyword>
<dbReference type="InterPro" id="IPR003594">
    <property type="entry name" value="HATPase_dom"/>
</dbReference>
<keyword evidence="5 9" id="KW-0418">Kinase</keyword>
<evidence type="ECO:0000256" key="3">
    <source>
        <dbReference type="ARBA" id="ARBA00022553"/>
    </source>
</evidence>
<dbReference type="STRING" id="517418.Ctha_0702"/>
<feature type="domain" description="Histidine kinase" evidence="7">
    <location>
        <begin position="270"/>
        <end position="499"/>
    </location>
</feature>
<dbReference type="Gene3D" id="1.10.287.130">
    <property type="match status" value="1"/>
</dbReference>
<dbReference type="HOGENOM" id="CLU_540481_0_0_10"/>
<gene>
    <name evidence="9" type="ordered locus">Ctha_0702</name>
</gene>
<dbReference type="InterPro" id="IPR001610">
    <property type="entry name" value="PAC"/>
</dbReference>
<evidence type="ECO:0000256" key="5">
    <source>
        <dbReference type="ARBA" id="ARBA00022777"/>
    </source>
</evidence>
<feature type="transmembrane region" description="Helical" evidence="6">
    <location>
        <begin position="43"/>
        <end position="63"/>
    </location>
</feature>
<organism evidence="9 10">
    <name type="scientific">Chloroherpeton thalassium (strain ATCC 35110 / GB-78)</name>
    <dbReference type="NCBI Taxonomy" id="517418"/>
    <lineage>
        <taxon>Bacteria</taxon>
        <taxon>Pseudomonadati</taxon>
        <taxon>Chlorobiota</taxon>
        <taxon>Chlorobiia</taxon>
        <taxon>Chlorobiales</taxon>
        <taxon>Chloroherpetonaceae</taxon>
        <taxon>Chloroherpeton</taxon>
    </lineage>
</organism>
<feature type="transmembrane region" description="Helical" evidence="6">
    <location>
        <begin position="104"/>
        <end position="121"/>
    </location>
</feature>
<feature type="transmembrane region" description="Helical" evidence="6">
    <location>
        <begin position="70"/>
        <end position="89"/>
    </location>
</feature>
<accession>B3QVW4</accession>
<dbReference type="EMBL" id="CP001100">
    <property type="protein sequence ID" value="ACF13171.1"/>
    <property type="molecule type" value="Genomic_DNA"/>
</dbReference>
<dbReference type="CDD" id="cd00130">
    <property type="entry name" value="PAS"/>
    <property type="match status" value="1"/>
</dbReference>
<dbReference type="Gene3D" id="3.30.565.10">
    <property type="entry name" value="Histidine kinase-like ATPase, C-terminal domain"/>
    <property type="match status" value="1"/>
</dbReference>
<dbReference type="SMART" id="SM00086">
    <property type="entry name" value="PAC"/>
    <property type="match status" value="1"/>
</dbReference>
<dbReference type="PROSITE" id="PS50113">
    <property type="entry name" value="PAC"/>
    <property type="match status" value="1"/>
</dbReference>
<dbReference type="InterPro" id="IPR000014">
    <property type="entry name" value="PAS"/>
</dbReference>
<dbReference type="Gene3D" id="3.30.450.20">
    <property type="entry name" value="PAS domain"/>
    <property type="match status" value="1"/>
</dbReference>
<dbReference type="InterPro" id="IPR004358">
    <property type="entry name" value="Sig_transdc_His_kin-like_C"/>
</dbReference>
<dbReference type="PANTHER" id="PTHR43304">
    <property type="entry name" value="PHYTOCHROME-LIKE PROTEIN CPH1"/>
    <property type="match status" value="1"/>
</dbReference>
<dbReference type="InterPro" id="IPR003661">
    <property type="entry name" value="HisK_dim/P_dom"/>
</dbReference>
<dbReference type="PROSITE" id="PS50109">
    <property type="entry name" value="HIS_KIN"/>
    <property type="match status" value="1"/>
</dbReference>
<dbReference type="SMART" id="SM00387">
    <property type="entry name" value="HATPase_c"/>
    <property type="match status" value="1"/>
</dbReference>
<name>B3QVW4_CHLT3</name>
<dbReference type="GO" id="GO:0000155">
    <property type="term" value="F:phosphorelay sensor kinase activity"/>
    <property type="evidence" value="ECO:0007669"/>
    <property type="project" value="InterPro"/>
</dbReference>
<dbReference type="Pfam" id="PF08447">
    <property type="entry name" value="PAS_3"/>
    <property type="match status" value="1"/>
</dbReference>
<dbReference type="InterPro" id="IPR013655">
    <property type="entry name" value="PAS_fold_3"/>
</dbReference>
<dbReference type="EC" id="2.7.13.3" evidence="2"/>
<evidence type="ECO:0000313" key="10">
    <source>
        <dbReference type="Proteomes" id="UP000001208"/>
    </source>
</evidence>
<evidence type="ECO:0000259" key="7">
    <source>
        <dbReference type="PROSITE" id="PS50109"/>
    </source>
</evidence>
<dbReference type="InterPro" id="IPR035965">
    <property type="entry name" value="PAS-like_dom_sf"/>
</dbReference>
<evidence type="ECO:0000256" key="2">
    <source>
        <dbReference type="ARBA" id="ARBA00012438"/>
    </source>
</evidence>
<keyword evidence="4" id="KW-0808">Transferase</keyword>
<dbReference type="RefSeq" id="WP_012499255.1">
    <property type="nucleotide sequence ID" value="NC_011026.1"/>
</dbReference>
<dbReference type="SUPFAM" id="SSF47384">
    <property type="entry name" value="Homodimeric domain of signal transducing histidine kinase"/>
    <property type="match status" value="1"/>
</dbReference>
<proteinExistence type="predicted"/>
<dbReference type="SMART" id="SM00091">
    <property type="entry name" value="PAS"/>
    <property type="match status" value="1"/>
</dbReference>
<dbReference type="PANTHER" id="PTHR43304:SF1">
    <property type="entry name" value="PAC DOMAIN-CONTAINING PROTEIN"/>
    <property type="match status" value="1"/>
</dbReference>
<dbReference type="SUPFAM" id="SSF55785">
    <property type="entry name" value="PYP-like sensor domain (PAS domain)"/>
    <property type="match status" value="1"/>
</dbReference>
<evidence type="ECO:0000256" key="4">
    <source>
        <dbReference type="ARBA" id="ARBA00022679"/>
    </source>
</evidence>
<keyword evidence="6" id="KW-1133">Transmembrane helix</keyword>
<dbReference type="AlphaFoldDB" id="B3QVW4"/>
<dbReference type="InterPro" id="IPR005467">
    <property type="entry name" value="His_kinase_dom"/>
</dbReference>
<keyword evidence="6" id="KW-0812">Transmembrane</keyword>
<dbReference type="Pfam" id="PF02518">
    <property type="entry name" value="HATPase_c"/>
    <property type="match status" value="1"/>
</dbReference>
<dbReference type="CDD" id="cd00082">
    <property type="entry name" value="HisKA"/>
    <property type="match status" value="1"/>
</dbReference>
<evidence type="ECO:0000256" key="1">
    <source>
        <dbReference type="ARBA" id="ARBA00000085"/>
    </source>
</evidence>
<sequence>MMNVDASLKNKQIATGALTAILLFISLDIFIGQFRVEISLYDVVGKTIVLVLAAVLLAIVFNASISRKTFFSLFTGFSLYFLGSLVDLYDEFSKNDTYDAFEDIGIPIGMLFICFGLYFWFEETKSESRRRYELAAEAGRVGVWEWNLQTGEFFVDPYLKLMLGYTETDSPQSIDEWKNLTHPDDRKNVDAQTMAYLQGKKVPFRELVHRMTHKNGSQRWLLFRGRLFYDDKGRPYKFLGTETDISDRIELEEQLNHAQKMDAIGKLAEGIAHIFNDHLTVILANAQMLETNLASDKKSISRLKDIETSAIRGAELVKNLLAFSSVKKRESYPIDVNRCVAAVTAILSRAISNQIQIETALCTESLIVDGDEDLINQVLINIGLNATEAMIAGHDAPKPSVLKFSTSMKAVPPSLAQQFHISATDSYVCVSISDTGKGMEKALIERIFEPFYTTKGLEYNTGLGLSISYSAVKEHRGAIQVESQIGQGTTFNIYLPRVVETQAA</sequence>
<dbReference type="eggNOG" id="COG4191">
    <property type="taxonomic scope" value="Bacteria"/>
</dbReference>
<dbReference type="NCBIfam" id="TIGR00229">
    <property type="entry name" value="sensory_box"/>
    <property type="match status" value="1"/>
</dbReference>
<feature type="domain" description="PAC" evidence="8">
    <location>
        <begin position="205"/>
        <end position="257"/>
    </location>
</feature>
<dbReference type="InterPro" id="IPR036097">
    <property type="entry name" value="HisK_dim/P_sf"/>
</dbReference>
<dbReference type="InterPro" id="IPR036890">
    <property type="entry name" value="HATPase_C_sf"/>
</dbReference>
<dbReference type="PRINTS" id="PR00344">
    <property type="entry name" value="BCTRLSENSOR"/>
</dbReference>
<protein>
    <recommendedName>
        <fullName evidence="2">histidine kinase</fullName>
        <ecNumber evidence="2">2.7.13.3</ecNumber>
    </recommendedName>
</protein>
<evidence type="ECO:0000259" key="8">
    <source>
        <dbReference type="PROSITE" id="PS50113"/>
    </source>
</evidence>
<dbReference type="InterPro" id="IPR000700">
    <property type="entry name" value="PAS-assoc_C"/>
</dbReference>
<keyword evidence="3" id="KW-0597">Phosphoprotein</keyword>
<evidence type="ECO:0000313" key="9">
    <source>
        <dbReference type="EMBL" id="ACF13171.1"/>
    </source>
</evidence>
<keyword evidence="6" id="KW-0472">Membrane</keyword>
<dbReference type="InterPro" id="IPR052162">
    <property type="entry name" value="Sensor_kinase/Photoreceptor"/>
</dbReference>
<dbReference type="SUPFAM" id="SSF55874">
    <property type="entry name" value="ATPase domain of HSP90 chaperone/DNA topoisomerase II/histidine kinase"/>
    <property type="match status" value="1"/>
</dbReference>
<evidence type="ECO:0000256" key="6">
    <source>
        <dbReference type="SAM" id="Phobius"/>
    </source>
</evidence>
<feature type="transmembrane region" description="Helical" evidence="6">
    <location>
        <begin position="12"/>
        <end position="31"/>
    </location>
</feature>
<dbReference type="KEGG" id="cts:Ctha_0702"/>
<dbReference type="Proteomes" id="UP000001208">
    <property type="component" value="Chromosome"/>
</dbReference>